<feature type="domain" description="HAMP" evidence="13">
    <location>
        <begin position="105"/>
        <end position="158"/>
    </location>
</feature>
<dbReference type="Gene3D" id="3.30.565.10">
    <property type="entry name" value="Histidine kinase-like ATPase, C-terminal domain"/>
    <property type="match status" value="1"/>
</dbReference>
<evidence type="ECO:0000256" key="6">
    <source>
        <dbReference type="ARBA" id="ARBA00022692"/>
    </source>
</evidence>
<dbReference type="SMART" id="SM00387">
    <property type="entry name" value="HATPase_c"/>
    <property type="match status" value="1"/>
</dbReference>
<evidence type="ECO:0000259" key="13">
    <source>
        <dbReference type="PROSITE" id="PS50885"/>
    </source>
</evidence>
<evidence type="ECO:0000256" key="1">
    <source>
        <dbReference type="ARBA" id="ARBA00000085"/>
    </source>
</evidence>
<feature type="transmembrane region" description="Helical" evidence="11">
    <location>
        <begin position="12"/>
        <end position="31"/>
    </location>
</feature>
<evidence type="ECO:0000256" key="2">
    <source>
        <dbReference type="ARBA" id="ARBA00004236"/>
    </source>
</evidence>
<dbReference type="InterPro" id="IPR004358">
    <property type="entry name" value="Sig_transdc_His_kin-like_C"/>
</dbReference>
<dbReference type="CDD" id="cd00082">
    <property type="entry name" value="HisKA"/>
    <property type="match status" value="1"/>
</dbReference>
<dbReference type="InterPro" id="IPR005467">
    <property type="entry name" value="His_kinase_dom"/>
</dbReference>
<keyword evidence="9" id="KW-0902">Two-component regulatory system</keyword>
<proteinExistence type="predicted"/>
<comment type="caution">
    <text evidence="14">The sequence shown here is derived from an EMBL/GenBank/DDBJ whole genome shotgun (WGS) entry which is preliminary data.</text>
</comment>
<dbReference type="SMART" id="SM00388">
    <property type="entry name" value="HisKA"/>
    <property type="match status" value="1"/>
</dbReference>
<gene>
    <name evidence="14" type="ORF">GCM10012289_38870</name>
</gene>
<evidence type="ECO:0000256" key="9">
    <source>
        <dbReference type="ARBA" id="ARBA00023012"/>
    </source>
</evidence>
<evidence type="ECO:0000259" key="12">
    <source>
        <dbReference type="PROSITE" id="PS50109"/>
    </source>
</evidence>
<keyword evidence="8 11" id="KW-1133">Transmembrane helix</keyword>
<accession>A0A917Z0X1</accession>
<feature type="domain" description="Histidine kinase" evidence="12">
    <location>
        <begin position="166"/>
        <end position="367"/>
    </location>
</feature>
<dbReference type="Gene3D" id="1.10.287.130">
    <property type="match status" value="1"/>
</dbReference>
<evidence type="ECO:0000256" key="7">
    <source>
        <dbReference type="ARBA" id="ARBA00022777"/>
    </source>
</evidence>
<dbReference type="SUPFAM" id="SSF158472">
    <property type="entry name" value="HAMP domain-like"/>
    <property type="match status" value="1"/>
</dbReference>
<dbReference type="InterPro" id="IPR003660">
    <property type="entry name" value="HAMP_dom"/>
</dbReference>
<dbReference type="InterPro" id="IPR050428">
    <property type="entry name" value="TCS_sensor_his_kinase"/>
</dbReference>
<dbReference type="PROSITE" id="PS50885">
    <property type="entry name" value="HAMP"/>
    <property type="match status" value="1"/>
</dbReference>
<evidence type="ECO:0000256" key="10">
    <source>
        <dbReference type="ARBA" id="ARBA00023136"/>
    </source>
</evidence>
<dbReference type="PRINTS" id="PR00344">
    <property type="entry name" value="BCTRLSENSOR"/>
</dbReference>
<dbReference type="EMBL" id="BMNH01000011">
    <property type="protein sequence ID" value="GGO71954.1"/>
    <property type="molecule type" value="Genomic_DNA"/>
</dbReference>
<comment type="catalytic activity">
    <reaction evidence="1">
        <text>ATP + protein L-histidine = ADP + protein N-phospho-L-histidine.</text>
        <dbReference type="EC" id="2.7.13.3"/>
    </reaction>
</comment>
<evidence type="ECO:0000256" key="5">
    <source>
        <dbReference type="ARBA" id="ARBA00022679"/>
    </source>
</evidence>
<keyword evidence="4" id="KW-0597">Phosphoprotein</keyword>
<dbReference type="Proteomes" id="UP000646523">
    <property type="component" value="Unassembled WGS sequence"/>
</dbReference>
<protein>
    <recommendedName>
        <fullName evidence="3">histidine kinase</fullName>
        <ecNumber evidence="3">2.7.13.3</ecNumber>
    </recommendedName>
</protein>
<dbReference type="CDD" id="cd06225">
    <property type="entry name" value="HAMP"/>
    <property type="match status" value="1"/>
</dbReference>
<evidence type="ECO:0000256" key="11">
    <source>
        <dbReference type="SAM" id="Phobius"/>
    </source>
</evidence>
<evidence type="ECO:0000313" key="14">
    <source>
        <dbReference type="EMBL" id="GGO71954.1"/>
    </source>
</evidence>
<dbReference type="EC" id="2.7.13.3" evidence="3"/>
<dbReference type="Gene3D" id="6.10.340.10">
    <property type="match status" value="1"/>
</dbReference>
<reference evidence="14" key="2">
    <citation type="submission" date="2020-09" db="EMBL/GenBank/DDBJ databases">
        <authorList>
            <person name="Sun Q."/>
            <person name="Zhou Y."/>
        </authorList>
    </citation>
    <scope>NUCLEOTIDE SEQUENCE</scope>
    <source>
        <strain evidence="14">CGMCC 4.7368</strain>
    </source>
</reference>
<dbReference type="PROSITE" id="PS50109">
    <property type="entry name" value="HIS_KIN"/>
    <property type="match status" value="1"/>
</dbReference>
<dbReference type="AlphaFoldDB" id="A0A917Z0X1"/>
<dbReference type="RefSeq" id="WP_189125540.1">
    <property type="nucleotide sequence ID" value="NZ_BMNH01000011.1"/>
</dbReference>
<dbReference type="Pfam" id="PF00672">
    <property type="entry name" value="HAMP"/>
    <property type="match status" value="1"/>
</dbReference>
<dbReference type="Pfam" id="PF00512">
    <property type="entry name" value="HisKA"/>
    <property type="match status" value="1"/>
</dbReference>
<reference evidence="14" key="1">
    <citation type="journal article" date="2014" name="Int. J. Syst. Evol. Microbiol.">
        <title>Complete genome sequence of Corynebacterium casei LMG S-19264T (=DSM 44701T), isolated from a smear-ripened cheese.</title>
        <authorList>
            <consortium name="US DOE Joint Genome Institute (JGI-PGF)"/>
            <person name="Walter F."/>
            <person name="Albersmeier A."/>
            <person name="Kalinowski J."/>
            <person name="Ruckert C."/>
        </authorList>
    </citation>
    <scope>NUCLEOTIDE SEQUENCE</scope>
    <source>
        <strain evidence="14">CGMCC 4.7368</strain>
    </source>
</reference>
<comment type="subcellular location">
    <subcellularLocation>
        <location evidence="2">Cell membrane</location>
    </subcellularLocation>
</comment>
<dbReference type="GO" id="GO:0000155">
    <property type="term" value="F:phosphorelay sensor kinase activity"/>
    <property type="evidence" value="ECO:0007669"/>
    <property type="project" value="InterPro"/>
</dbReference>
<evidence type="ECO:0000256" key="4">
    <source>
        <dbReference type="ARBA" id="ARBA00022553"/>
    </source>
</evidence>
<keyword evidence="5" id="KW-0808">Transferase</keyword>
<dbReference type="SUPFAM" id="SSF55874">
    <property type="entry name" value="ATPase domain of HSP90 chaperone/DNA topoisomerase II/histidine kinase"/>
    <property type="match status" value="1"/>
</dbReference>
<keyword evidence="7 14" id="KW-0418">Kinase</keyword>
<feature type="transmembrane region" description="Helical" evidence="11">
    <location>
        <begin position="84"/>
        <end position="104"/>
    </location>
</feature>
<organism evidence="14 15">
    <name type="scientific">Nonomuraea cavernae</name>
    <dbReference type="NCBI Taxonomy" id="2045107"/>
    <lineage>
        <taxon>Bacteria</taxon>
        <taxon>Bacillati</taxon>
        <taxon>Actinomycetota</taxon>
        <taxon>Actinomycetes</taxon>
        <taxon>Streptosporangiales</taxon>
        <taxon>Streptosporangiaceae</taxon>
        <taxon>Nonomuraea</taxon>
    </lineage>
</organism>
<dbReference type="InterPro" id="IPR036097">
    <property type="entry name" value="HisK_dim/P_sf"/>
</dbReference>
<keyword evidence="6 11" id="KW-0812">Transmembrane</keyword>
<dbReference type="SUPFAM" id="SSF47384">
    <property type="entry name" value="Homodimeric domain of signal transducing histidine kinase"/>
    <property type="match status" value="1"/>
</dbReference>
<dbReference type="InterPro" id="IPR036890">
    <property type="entry name" value="HATPase_C_sf"/>
</dbReference>
<name>A0A917Z0X1_9ACTN</name>
<keyword evidence="10 11" id="KW-0472">Membrane</keyword>
<dbReference type="SMART" id="SM00304">
    <property type="entry name" value="HAMP"/>
    <property type="match status" value="1"/>
</dbReference>
<dbReference type="Pfam" id="PF02518">
    <property type="entry name" value="HATPase_c"/>
    <property type="match status" value="1"/>
</dbReference>
<dbReference type="InterPro" id="IPR003594">
    <property type="entry name" value="HATPase_dom"/>
</dbReference>
<dbReference type="PANTHER" id="PTHR45436:SF5">
    <property type="entry name" value="SENSOR HISTIDINE KINASE TRCS"/>
    <property type="match status" value="1"/>
</dbReference>
<dbReference type="InterPro" id="IPR003661">
    <property type="entry name" value="HisK_dim/P_dom"/>
</dbReference>
<sequence>MTTIRVRLTLIYSGLFLLTSVVLLVTVNLLLRRALEARIARLPEGTPAPTRVTPGDRLPPLPRLQPLPRLPELVNDVIGYQWEATGFTVGILVLVSLLVGWLVAGRILRPLHRITATAQRLSLSTLHERIALAGPKDELKELADTFDAMLDRLERSVAGQRRFIANASHELRTPLAVQRAAIEIGLPEDVGEIRDTLLLHNHRAEKLIDALLVLAQAEHGLDDRSPVALDQVVRLVVAEGGAEGGADGVTVTARAEPFVVDGDPVLLNRLVTNLLDNAVRYNHPGGTVEVTLSRGVLNVRNTGPDVPQERFDDLFEPFRRLQTTRGEGSGLGLSIVASIAKAHGADVRASPNPGGGLELVVVFAGAEDAEASR</sequence>
<evidence type="ECO:0000256" key="8">
    <source>
        <dbReference type="ARBA" id="ARBA00022989"/>
    </source>
</evidence>
<dbReference type="GO" id="GO:0005886">
    <property type="term" value="C:plasma membrane"/>
    <property type="evidence" value="ECO:0007669"/>
    <property type="project" value="UniProtKB-SubCell"/>
</dbReference>
<keyword evidence="15" id="KW-1185">Reference proteome</keyword>
<dbReference type="PANTHER" id="PTHR45436">
    <property type="entry name" value="SENSOR HISTIDINE KINASE YKOH"/>
    <property type="match status" value="1"/>
</dbReference>
<evidence type="ECO:0000313" key="15">
    <source>
        <dbReference type="Proteomes" id="UP000646523"/>
    </source>
</evidence>
<evidence type="ECO:0000256" key="3">
    <source>
        <dbReference type="ARBA" id="ARBA00012438"/>
    </source>
</evidence>